<dbReference type="GO" id="GO:0016887">
    <property type="term" value="F:ATP hydrolysis activity"/>
    <property type="evidence" value="ECO:0007669"/>
    <property type="project" value="InterPro"/>
</dbReference>
<dbReference type="EMBL" id="CP072753">
    <property type="protein sequence ID" value="QUC15842.1"/>
    <property type="molecule type" value="Genomic_DNA"/>
</dbReference>
<organism evidence="2 3">
    <name type="scientific">Ustilaginoidea virens</name>
    <name type="common">Rice false smut fungus</name>
    <name type="synonym">Villosiclava virens</name>
    <dbReference type="NCBI Taxonomy" id="1159556"/>
    <lineage>
        <taxon>Eukaryota</taxon>
        <taxon>Fungi</taxon>
        <taxon>Dikarya</taxon>
        <taxon>Ascomycota</taxon>
        <taxon>Pezizomycotina</taxon>
        <taxon>Sordariomycetes</taxon>
        <taxon>Hypocreomycetidae</taxon>
        <taxon>Hypocreales</taxon>
        <taxon>Clavicipitaceae</taxon>
        <taxon>Ustilaginoidea</taxon>
    </lineage>
</organism>
<name>A0A8E5MDS2_USTVR</name>
<sequence length="746" mass="83958">MGDASFGLIPKIRAFYEVHGCEKESTGWVSEPPKELSSFAAREHDGVAIKVFKARVEDKLAAYGSTTPKYFAVQVQNPALVDALKRILREKMGRHLDAEHRLEFFEPFTDLWFCRDEIANLRTMEQERTRLMPYLQLLLNVMNDMFSTLSYRYKFIHATGFVDFHTAWTLFPRGCQVYTHEETSELVCKIRSVEYQPTNGVCYLVAEIEYLTFSGTGFVWVSATLRMAEFKGNMPITEMLFFPLQLHPQKDAVFSRLVARGKKMLNLQGVECRCYDGIALVSPGVSPGGKGVPLKFRVSGPIIVDVLGYMRHNCNKGPRDDLNPRARSYVENADADQGPLTRRAAQQLETTDTADHAGLSLGGFGHVDGAIPYKQEAHDTMMRHVTEAQALENKVAMLAMGSDLVYVTGFVEGYSLERKLWMFFQVEDIQPIEWNTAAYDDLVYDAEEKYRVLSLVQNHKWIRPRCSLASSLGIRSSTASPPLADDFIAGKGQGLVVLLSGSPGTGKTLLVEAVTHRARRPIYHLQAEDFGTDVNVLATRVKNIFEWATWWNAVILLEDADHFMTSGGTEGTVGNELATIFLKELEYFGGIIFMTTKLEKPMDFPLKSRVNVHLMFPALGRGAREQLWRRFIGRQSESEPVVEGWPAHGTAAFGEENWKFADDKDFFRLSLWELNGREIFNANRLASCWCSIEGQAAVSLQMMERAIKITNPQATRAAAEDDYEVCCNMGDFLGHGPLPSISRFSV</sequence>
<dbReference type="AlphaFoldDB" id="A0A8E5MDS2"/>
<dbReference type="InterPro" id="IPR054289">
    <property type="entry name" value="DUF7025"/>
</dbReference>
<dbReference type="Proteomes" id="UP000027002">
    <property type="component" value="Chromosome 1"/>
</dbReference>
<dbReference type="InterPro" id="IPR003959">
    <property type="entry name" value="ATPase_AAA_core"/>
</dbReference>
<dbReference type="RefSeq" id="XP_042993515.1">
    <property type="nucleotide sequence ID" value="XM_043137581.1"/>
</dbReference>
<dbReference type="GeneID" id="66060861"/>
<evidence type="ECO:0000313" key="2">
    <source>
        <dbReference type="EMBL" id="QUC15842.1"/>
    </source>
</evidence>
<proteinExistence type="predicted"/>
<accession>A0A8E5MDS2</accession>
<dbReference type="InterPro" id="IPR003593">
    <property type="entry name" value="AAA+_ATPase"/>
</dbReference>
<dbReference type="OrthoDB" id="10042665at2759"/>
<dbReference type="GO" id="GO:0005524">
    <property type="term" value="F:ATP binding"/>
    <property type="evidence" value="ECO:0007669"/>
    <property type="project" value="InterPro"/>
</dbReference>
<reference evidence="2" key="1">
    <citation type="submission" date="2020-03" db="EMBL/GenBank/DDBJ databases">
        <title>A mixture of massive structural variations and highly conserved coding sequences in Ustilaginoidea virens genome.</title>
        <authorList>
            <person name="Zhang K."/>
            <person name="Zhao Z."/>
            <person name="Zhang Z."/>
            <person name="Li Y."/>
            <person name="Hsiang T."/>
            <person name="Sun W."/>
        </authorList>
    </citation>
    <scope>NUCLEOTIDE SEQUENCE</scope>
    <source>
        <strain evidence="2">UV-8b</strain>
    </source>
</reference>
<dbReference type="Pfam" id="PF22942">
    <property type="entry name" value="DUF7025"/>
    <property type="match status" value="1"/>
</dbReference>
<dbReference type="Gene3D" id="3.40.50.300">
    <property type="entry name" value="P-loop containing nucleotide triphosphate hydrolases"/>
    <property type="match status" value="1"/>
</dbReference>
<dbReference type="SUPFAM" id="SSF52540">
    <property type="entry name" value="P-loop containing nucleoside triphosphate hydrolases"/>
    <property type="match status" value="1"/>
</dbReference>
<evidence type="ECO:0000259" key="1">
    <source>
        <dbReference type="SMART" id="SM00382"/>
    </source>
</evidence>
<dbReference type="PANTHER" id="PTHR46411:SF3">
    <property type="entry name" value="AAA+ ATPASE DOMAIN-CONTAINING PROTEIN"/>
    <property type="match status" value="1"/>
</dbReference>
<dbReference type="Pfam" id="PF00004">
    <property type="entry name" value="AAA"/>
    <property type="match status" value="1"/>
</dbReference>
<feature type="domain" description="AAA+ ATPase" evidence="1">
    <location>
        <begin position="493"/>
        <end position="620"/>
    </location>
</feature>
<dbReference type="PANTHER" id="PTHR46411">
    <property type="entry name" value="FAMILY ATPASE, PUTATIVE-RELATED"/>
    <property type="match status" value="1"/>
</dbReference>
<gene>
    <name evidence="2" type="ORF">UV8b_00083</name>
</gene>
<dbReference type="SMART" id="SM00382">
    <property type="entry name" value="AAA"/>
    <property type="match status" value="1"/>
</dbReference>
<evidence type="ECO:0000313" key="3">
    <source>
        <dbReference type="Proteomes" id="UP000027002"/>
    </source>
</evidence>
<dbReference type="KEGG" id="uvi:66060861"/>
<keyword evidence="3" id="KW-1185">Reference proteome</keyword>
<protein>
    <recommendedName>
        <fullName evidence="1">AAA+ ATPase domain-containing protein</fullName>
    </recommendedName>
</protein>
<dbReference type="InterPro" id="IPR027417">
    <property type="entry name" value="P-loop_NTPase"/>
</dbReference>